<dbReference type="SUPFAM" id="SSF54506">
    <property type="entry name" value="Diaminopimelate epimerase-like"/>
    <property type="match status" value="1"/>
</dbReference>
<protein>
    <recommendedName>
        <fullName evidence="4">PhzF family phenazine biosynthesis protein</fullName>
    </recommendedName>
</protein>
<dbReference type="GO" id="GO:0016853">
    <property type="term" value="F:isomerase activity"/>
    <property type="evidence" value="ECO:0007669"/>
    <property type="project" value="TreeGrafter"/>
</dbReference>
<dbReference type="OrthoDB" id="75169at2759"/>
<dbReference type="Proteomes" id="UP000612746">
    <property type="component" value="Unassembled WGS sequence"/>
</dbReference>
<dbReference type="AlphaFoldDB" id="A0A8H7PZA1"/>
<accession>A0A8H7PZA1</accession>
<organism evidence="2 3">
    <name type="scientific">Umbelopsis vinacea</name>
    <dbReference type="NCBI Taxonomy" id="44442"/>
    <lineage>
        <taxon>Eukaryota</taxon>
        <taxon>Fungi</taxon>
        <taxon>Fungi incertae sedis</taxon>
        <taxon>Mucoromycota</taxon>
        <taxon>Mucoromycotina</taxon>
        <taxon>Umbelopsidomycetes</taxon>
        <taxon>Umbelopsidales</taxon>
        <taxon>Umbelopsidaceae</taxon>
        <taxon>Umbelopsis</taxon>
    </lineage>
</organism>
<evidence type="ECO:0000313" key="3">
    <source>
        <dbReference type="Proteomes" id="UP000612746"/>
    </source>
</evidence>
<dbReference type="PIRSF" id="PIRSF016184">
    <property type="entry name" value="PhzC_PhzF"/>
    <property type="match status" value="1"/>
</dbReference>
<dbReference type="NCBIfam" id="TIGR00654">
    <property type="entry name" value="PhzF_family"/>
    <property type="match status" value="1"/>
</dbReference>
<dbReference type="InterPro" id="IPR003719">
    <property type="entry name" value="Phenazine_PhzF-like"/>
</dbReference>
<gene>
    <name evidence="2" type="ORF">INT44_005998</name>
</gene>
<comment type="caution">
    <text evidence="2">The sequence shown here is derived from an EMBL/GenBank/DDBJ whole genome shotgun (WGS) entry which is preliminary data.</text>
</comment>
<evidence type="ECO:0008006" key="4">
    <source>
        <dbReference type="Google" id="ProtNLM"/>
    </source>
</evidence>
<evidence type="ECO:0000313" key="2">
    <source>
        <dbReference type="EMBL" id="KAG2183017.1"/>
    </source>
</evidence>
<reference evidence="2" key="1">
    <citation type="submission" date="2020-12" db="EMBL/GenBank/DDBJ databases">
        <title>Metabolic potential, ecology and presence of endohyphal bacteria is reflected in genomic diversity of Mucoromycotina.</title>
        <authorList>
            <person name="Muszewska A."/>
            <person name="Okrasinska A."/>
            <person name="Steczkiewicz K."/>
            <person name="Drgas O."/>
            <person name="Orlowska M."/>
            <person name="Perlinska-Lenart U."/>
            <person name="Aleksandrzak-Piekarczyk T."/>
            <person name="Szatraj K."/>
            <person name="Zielenkiewicz U."/>
            <person name="Pilsyk S."/>
            <person name="Malc E."/>
            <person name="Mieczkowski P."/>
            <person name="Kruszewska J.S."/>
            <person name="Biernat P."/>
            <person name="Pawlowska J."/>
        </authorList>
    </citation>
    <scope>NUCLEOTIDE SEQUENCE</scope>
    <source>
        <strain evidence="2">WA0000051536</strain>
    </source>
</reference>
<dbReference type="GO" id="GO:0005737">
    <property type="term" value="C:cytoplasm"/>
    <property type="evidence" value="ECO:0007669"/>
    <property type="project" value="TreeGrafter"/>
</dbReference>
<dbReference type="PANTHER" id="PTHR13774">
    <property type="entry name" value="PHENAZINE BIOSYNTHESIS PROTEIN"/>
    <property type="match status" value="1"/>
</dbReference>
<sequence>MTKSYPFYQVDAFTETKLGGNPCAVFLNADDMSDATMLAVAKEMNLSESAFVVKSSVADFGARYWTTAEEIPLAGHPTVSTIYTLIQAGLIILNSEHQRVTLELRAGVIPIDIYSTKDGKLERIVMTQVSPRFLSQHDPSVVCPIFNLTPEDLIEGVPIQTVSTGTPQLMIPLKSEEGLRKARVSDVDAYVKYKEQSDFFSPHLFIAKGISEGASSFARHLGVPPDLMEDPATGSATGGMSAFLVKYGLLDKTTFIAEQGHWMGRPSTIHVEVIKDESGNIKDVKVGGTAVLVLKGELLL</sequence>
<dbReference type="Gene3D" id="3.10.310.10">
    <property type="entry name" value="Diaminopimelate Epimerase, Chain A, domain 1"/>
    <property type="match status" value="2"/>
</dbReference>
<keyword evidence="3" id="KW-1185">Reference proteome</keyword>
<feature type="active site" evidence="1">
    <location>
        <position position="48"/>
    </location>
</feature>
<evidence type="ECO:0000256" key="1">
    <source>
        <dbReference type="PIRSR" id="PIRSR016184-1"/>
    </source>
</evidence>
<name>A0A8H7PZA1_9FUNG</name>
<proteinExistence type="predicted"/>
<dbReference type="Pfam" id="PF02567">
    <property type="entry name" value="PhzC-PhzF"/>
    <property type="match status" value="1"/>
</dbReference>
<dbReference type="EMBL" id="JAEPRA010000007">
    <property type="protein sequence ID" value="KAG2183017.1"/>
    <property type="molecule type" value="Genomic_DNA"/>
</dbReference>